<evidence type="ECO:0008006" key="5">
    <source>
        <dbReference type="Google" id="ProtNLM"/>
    </source>
</evidence>
<dbReference type="Pfam" id="PF00501">
    <property type="entry name" value="AMP-binding"/>
    <property type="match status" value="1"/>
</dbReference>
<evidence type="ECO:0000313" key="4">
    <source>
        <dbReference type="Proteomes" id="UP000638263"/>
    </source>
</evidence>
<dbReference type="Pfam" id="PF13193">
    <property type="entry name" value="AMP-binding_C"/>
    <property type="match status" value="1"/>
</dbReference>
<dbReference type="GO" id="GO:0031956">
    <property type="term" value="F:medium-chain fatty acid-CoA ligase activity"/>
    <property type="evidence" value="ECO:0007669"/>
    <property type="project" value="TreeGrafter"/>
</dbReference>
<dbReference type="InterPro" id="IPR025110">
    <property type="entry name" value="AMP-bd_C"/>
</dbReference>
<reference evidence="3" key="1">
    <citation type="journal article" date="2014" name="Int. J. Syst. Evol. Microbiol.">
        <title>Complete genome sequence of Corynebacterium casei LMG S-19264T (=DSM 44701T), isolated from a smear-ripened cheese.</title>
        <authorList>
            <consortium name="US DOE Joint Genome Institute (JGI-PGF)"/>
            <person name="Walter F."/>
            <person name="Albersmeier A."/>
            <person name="Kalinowski J."/>
            <person name="Ruckert C."/>
        </authorList>
    </citation>
    <scope>NUCLEOTIDE SEQUENCE</scope>
    <source>
        <strain evidence="3">CGMCC 4.3508</strain>
    </source>
</reference>
<dbReference type="PANTHER" id="PTHR43201">
    <property type="entry name" value="ACYL-COA SYNTHETASE"/>
    <property type="match status" value="1"/>
</dbReference>
<dbReference type="RefSeq" id="WP_062999356.1">
    <property type="nucleotide sequence ID" value="NZ_BMMH01000006.1"/>
</dbReference>
<comment type="caution">
    <text evidence="3">The sequence shown here is derived from an EMBL/GenBank/DDBJ whole genome shotgun (WGS) entry which is preliminary data.</text>
</comment>
<feature type="domain" description="AMP-binding enzyme C-terminal" evidence="2">
    <location>
        <begin position="416"/>
        <end position="493"/>
    </location>
</feature>
<sequence length="516" mass="54299">MNLSLLLEMAAGGFGERVLYSSRPQADGEELFTAARLYQLSRAAARHLTAAGATGVVYLATNSPTFPLALFAAAAAGVPMIPLNYRLSAEQLADQLAADRDSYLIVDPVIAERIGCTGWVSPAEFLAMAVVSVEAGADAAPLSAADPDDIALLLYTSGTTSKPKAAVLRHRHLTAYVTNTVEFGSAGAEEAGLVSVPPYHVAGVSNTVTNLYAGRRVIHLPDFSPESWLDTARTQAATHALVVPTMLARIVDHLGGRPGNTPSLRTLSYGGAPMPADVVARALRTFPGVDFVNAYGLTETSSTIALLGPDEHRAALAATDHAGRARLGSAGRLLPDIEAEIRGPDGEPVAAGAPGTLWVRGPQVSGEYRDGAAHRDPAGWFDTRDEAYLDADGYLFIVGRADDTIIRGGENIAPVEIEEALRAHDSVLDAAVVGIPDREWGHRIAAAVVVAPQHRDSTSPEQLMAHVRGLLRSSKTPDQIVFVAGLPYNDMGKLSRRSVAESVLTGSETGTNEVTA</sequence>
<dbReference type="PROSITE" id="PS00455">
    <property type="entry name" value="AMP_BINDING"/>
    <property type="match status" value="1"/>
</dbReference>
<dbReference type="InterPro" id="IPR045851">
    <property type="entry name" value="AMP-bd_C_sf"/>
</dbReference>
<accession>A0A917RMW3</accession>
<evidence type="ECO:0000313" key="3">
    <source>
        <dbReference type="EMBL" id="GGL15191.1"/>
    </source>
</evidence>
<reference evidence="3" key="2">
    <citation type="submission" date="2020-09" db="EMBL/GenBank/DDBJ databases">
        <authorList>
            <person name="Sun Q."/>
            <person name="Zhou Y."/>
        </authorList>
    </citation>
    <scope>NUCLEOTIDE SEQUENCE</scope>
    <source>
        <strain evidence="3">CGMCC 4.3508</strain>
    </source>
</reference>
<dbReference type="Gene3D" id="3.40.50.12780">
    <property type="entry name" value="N-terminal domain of ligase-like"/>
    <property type="match status" value="1"/>
</dbReference>
<dbReference type="AlphaFoldDB" id="A0A917RMW3"/>
<dbReference type="InterPro" id="IPR000873">
    <property type="entry name" value="AMP-dep_synth/lig_dom"/>
</dbReference>
<proteinExistence type="predicted"/>
<dbReference type="SUPFAM" id="SSF56801">
    <property type="entry name" value="Acetyl-CoA synthetase-like"/>
    <property type="match status" value="1"/>
</dbReference>
<dbReference type="InterPro" id="IPR020845">
    <property type="entry name" value="AMP-binding_CS"/>
</dbReference>
<keyword evidence="4" id="KW-1185">Reference proteome</keyword>
<dbReference type="CDD" id="cd04433">
    <property type="entry name" value="AFD_class_I"/>
    <property type="match status" value="1"/>
</dbReference>
<gene>
    <name evidence="3" type="ORF">GCM10011588_32190</name>
</gene>
<dbReference type="EMBL" id="BMMH01000006">
    <property type="protein sequence ID" value="GGL15191.1"/>
    <property type="molecule type" value="Genomic_DNA"/>
</dbReference>
<dbReference type="PANTHER" id="PTHR43201:SF32">
    <property type="entry name" value="2-SUCCINYLBENZOATE--COA LIGASE, CHLOROPLASTIC_PEROXISOMAL"/>
    <property type="match status" value="1"/>
</dbReference>
<feature type="domain" description="AMP-dependent synthetase/ligase" evidence="1">
    <location>
        <begin position="13"/>
        <end position="368"/>
    </location>
</feature>
<evidence type="ECO:0000259" key="1">
    <source>
        <dbReference type="Pfam" id="PF00501"/>
    </source>
</evidence>
<organism evidence="3 4">
    <name type="scientific">Nocardia jinanensis</name>
    <dbReference type="NCBI Taxonomy" id="382504"/>
    <lineage>
        <taxon>Bacteria</taxon>
        <taxon>Bacillati</taxon>
        <taxon>Actinomycetota</taxon>
        <taxon>Actinomycetes</taxon>
        <taxon>Mycobacteriales</taxon>
        <taxon>Nocardiaceae</taxon>
        <taxon>Nocardia</taxon>
    </lineage>
</organism>
<dbReference type="Proteomes" id="UP000638263">
    <property type="component" value="Unassembled WGS sequence"/>
</dbReference>
<evidence type="ECO:0000259" key="2">
    <source>
        <dbReference type="Pfam" id="PF13193"/>
    </source>
</evidence>
<protein>
    <recommendedName>
        <fullName evidence="5">Long-chain fatty acid--CoA ligase</fullName>
    </recommendedName>
</protein>
<dbReference type="GO" id="GO:0006631">
    <property type="term" value="P:fatty acid metabolic process"/>
    <property type="evidence" value="ECO:0007669"/>
    <property type="project" value="TreeGrafter"/>
</dbReference>
<name>A0A917RMW3_9NOCA</name>
<dbReference type="InterPro" id="IPR042099">
    <property type="entry name" value="ANL_N_sf"/>
</dbReference>
<dbReference type="Gene3D" id="3.30.300.30">
    <property type="match status" value="1"/>
</dbReference>